<protein>
    <submittedName>
        <fullName evidence="1">Uncharacterized protein</fullName>
    </submittedName>
</protein>
<sequence length="23" mass="2728">MANRGRISETFTKYESKVLLRNN</sequence>
<name>A0A834X036_9FABA</name>
<dbReference type="Proteomes" id="UP000634136">
    <property type="component" value="Unassembled WGS sequence"/>
</dbReference>
<evidence type="ECO:0000313" key="1">
    <source>
        <dbReference type="EMBL" id="KAF7835489.1"/>
    </source>
</evidence>
<reference evidence="1" key="1">
    <citation type="submission" date="2020-09" db="EMBL/GenBank/DDBJ databases">
        <title>Genome-Enabled Discovery of Anthraquinone Biosynthesis in Senna tora.</title>
        <authorList>
            <person name="Kang S.-H."/>
            <person name="Pandey R.P."/>
            <person name="Lee C.-M."/>
            <person name="Sim J.-S."/>
            <person name="Jeong J.-T."/>
            <person name="Choi B.-S."/>
            <person name="Jung M."/>
            <person name="Ginzburg D."/>
            <person name="Zhao K."/>
            <person name="Won S.Y."/>
            <person name="Oh T.-J."/>
            <person name="Yu Y."/>
            <person name="Kim N.-H."/>
            <person name="Lee O.R."/>
            <person name="Lee T.-H."/>
            <person name="Bashyal P."/>
            <person name="Kim T.-S."/>
            <person name="Lee W.-H."/>
            <person name="Kawkins C."/>
            <person name="Kim C.-K."/>
            <person name="Kim J.S."/>
            <person name="Ahn B.O."/>
            <person name="Rhee S.Y."/>
            <person name="Sohng J.K."/>
        </authorList>
    </citation>
    <scope>NUCLEOTIDE SEQUENCE</scope>
    <source>
        <tissue evidence="1">Leaf</tissue>
    </source>
</reference>
<proteinExistence type="predicted"/>
<accession>A0A834X036</accession>
<gene>
    <name evidence="1" type="ORF">G2W53_010348</name>
</gene>
<evidence type="ECO:0000313" key="2">
    <source>
        <dbReference type="Proteomes" id="UP000634136"/>
    </source>
</evidence>
<organism evidence="1 2">
    <name type="scientific">Senna tora</name>
    <dbReference type="NCBI Taxonomy" id="362788"/>
    <lineage>
        <taxon>Eukaryota</taxon>
        <taxon>Viridiplantae</taxon>
        <taxon>Streptophyta</taxon>
        <taxon>Embryophyta</taxon>
        <taxon>Tracheophyta</taxon>
        <taxon>Spermatophyta</taxon>
        <taxon>Magnoliopsida</taxon>
        <taxon>eudicotyledons</taxon>
        <taxon>Gunneridae</taxon>
        <taxon>Pentapetalae</taxon>
        <taxon>rosids</taxon>
        <taxon>fabids</taxon>
        <taxon>Fabales</taxon>
        <taxon>Fabaceae</taxon>
        <taxon>Caesalpinioideae</taxon>
        <taxon>Cassia clade</taxon>
        <taxon>Senna</taxon>
    </lineage>
</organism>
<comment type="caution">
    <text evidence="1">The sequence shown here is derived from an EMBL/GenBank/DDBJ whole genome shotgun (WGS) entry which is preliminary data.</text>
</comment>
<dbReference type="AlphaFoldDB" id="A0A834X036"/>
<keyword evidence="2" id="KW-1185">Reference proteome</keyword>
<dbReference type="EMBL" id="JAAIUW010000004">
    <property type="protein sequence ID" value="KAF7835489.1"/>
    <property type="molecule type" value="Genomic_DNA"/>
</dbReference>